<dbReference type="InterPro" id="IPR051426">
    <property type="entry name" value="Peflin/Sorcin_CaBP"/>
</dbReference>
<keyword evidence="9" id="KW-1185">Reference proteome</keyword>
<evidence type="ECO:0000256" key="3">
    <source>
        <dbReference type="ARBA" id="ARBA00022723"/>
    </source>
</evidence>
<feature type="compositionally biased region" description="Low complexity" evidence="6">
    <location>
        <begin position="21"/>
        <end position="109"/>
    </location>
</feature>
<dbReference type="Pfam" id="PF13499">
    <property type="entry name" value="EF-hand_7"/>
    <property type="match status" value="1"/>
</dbReference>
<evidence type="ECO:0000256" key="4">
    <source>
        <dbReference type="ARBA" id="ARBA00022737"/>
    </source>
</evidence>
<dbReference type="GeneID" id="37267601"/>
<feature type="region of interest" description="Disordered" evidence="6">
    <location>
        <begin position="1"/>
        <end position="129"/>
    </location>
</feature>
<dbReference type="GO" id="GO:0005509">
    <property type="term" value="F:calcium ion binding"/>
    <property type="evidence" value="ECO:0007669"/>
    <property type="project" value="InterPro"/>
</dbReference>
<dbReference type="Gene3D" id="1.10.238.10">
    <property type="entry name" value="EF-hand"/>
    <property type="match status" value="1"/>
</dbReference>
<accession>A0A316ZKA6</accession>
<dbReference type="Pfam" id="PF13405">
    <property type="entry name" value="EF-hand_6"/>
    <property type="match status" value="1"/>
</dbReference>
<gene>
    <name evidence="8" type="ORF">FA09DRAFT_293583</name>
</gene>
<dbReference type="SUPFAM" id="SSF47473">
    <property type="entry name" value="EF-hand"/>
    <property type="match status" value="1"/>
</dbReference>
<evidence type="ECO:0000313" key="9">
    <source>
        <dbReference type="Proteomes" id="UP000245946"/>
    </source>
</evidence>
<dbReference type="GO" id="GO:0005737">
    <property type="term" value="C:cytoplasm"/>
    <property type="evidence" value="ECO:0007669"/>
    <property type="project" value="UniProtKB-SubCell"/>
</dbReference>
<sequence length="303" mass="33344">MYAPHQQPPPPPHGLPPPPQQQHQQQQPPHGMGQGYGQAPQGYGQQAPQGYGQPAQQGYGQQAAQGYGQQQAPQGYGQQAPQGYGQQQAAPQGYGQQQQGYGQPQGYPARPQTFNRHTGPPPGADPQLWGWFIACDRDSSGNIDAKELQQALVNGDWSAFEQDTVKMLLGFFDHDRSGTITFNEFAGLWNYIKQWQEVFRRYDADSSGTIDQSELGRAMTGFGYNLSPKLLHLVTAKYITVDGASAGGVPVRGKPPGITFDRFTRACVVVKHLTESFQRHDMQRNGSATLRYEDFLEIVLSAP</sequence>
<feature type="domain" description="EF-hand" evidence="7">
    <location>
        <begin position="123"/>
        <end position="158"/>
    </location>
</feature>
<evidence type="ECO:0000256" key="2">
    <source>
        <dbReference type="ARBA" id="ARBA00022490"/>
    </source>
</evidence>
<evidence type="ECO:0000259" key="7">
    <source>
        <dbReference type="PROSITE" id="PS50222"/>
    </source>
</evidence>
<dbReference type="OrthoDB" id="186625at2759"/>
<keyword evidence="3" id="KW-0479">Metal-binding</keyword>
<dbReference type="EMBL" id="KZ819284">
    <property type="protein sequence ID" value="PWO00734.1"/>
    <property type="molecule type" value="Genomic_DNA"/>
</dbReference>
<dbReference type="InterPro" id="IPR002048">
    <property type="entry name" value="EF_hand_dom"/>
</dbReference>
<evidence type="ECO:0000313" key="8">
    <source>
        <dbReference type="EMBL" id="PWO00734.1"/>
    </source>
</evidence>
<dbReference type="AlphaFoldDB" id="A0A316ZKA6"/>
<dbReference type="STRING" id="58919.A0A316ZKA6"/>
<keyword evidence="4" id="KW-0677">Repeat</keyword>
<proteinExistence type="predicted"/>
<dbReference type="InterPro" id="IPR018247">
    <property type="entry name" value="EF_Hand_1_Ca_BS"/>
</dbReference>
<feature type="compositionally biased region" description="Pro residues" evidence="6">
    <location>
        <begin position="1"/>
        <end position="20"/>
    </location>
</feature>
<dbReference type="PANTHER" id="PTHR46212:SF3">
    <property type="entry name" value="GH27120P"/>
    <property type="match status" value="1"/>
</dbReference>
<feature type="domain" description="EF-hand" evidence="7">
    <location>
        <begin position="190"/>
        <end position="225"/>
    </location>
</feature>
<protein>
    <submittedName>
        <fullName evidence="8">EF-hand</fullName>
    </submittedName>
</protein>
<reference evidence="8 9" key="1">
    <citation type="journal article" date="2018" name="Mol. Biol. Evol.">
        <title>Broad Genomic Sampling Reveals a Smut Pathogenic Ancestry of the Fungal Clade Ustilaginomycotina.</title>
        <authorList>
            <person name="Kijpornyongpan T."/>
            <person name="Mondo S.J."/>
            <person name="Barry K."/>
            <person name="Sandor L."/>
            <person name="Lee J."/>
            <person name="Lipzen A."/>
            <person name="Pangilinan J."/>
            <person name="LaButti K."/>
            <person name="Hainaut M."/>
            <person name="Henrissat B."/>
            <person name="Grigoriev I.V."/>
            <person name="Spatafora J.W."/>
            <person name="Aime M.C."/>
        </authorList>
    </citation>
    <scope>NUCLEOTIDE SEQUENCE [LARGE SCALE GENOMIC DNA]</scope>
    <source>
        <strain evidence="8 9">MCA 4186</strain>
    </source>
</reference>
<dbReference type="SMART" id="SM00054">
    <property type="entry name" value="EFh"/>
    <property type="match status" value="3"/>
</dbReference>
<dbReference type="CDD" id="cd16180">
    <property type="entry name" value="EFh_PEF_Group_I"/>
    <property type="match status" value="1"/>
</dbReference>
<dbReference type="RefSeq" id="XP_025601012.1">
    <property type="nucleotide sequence ID" value="XM_025740055.1"/>
</dbReference>
<keyword evidence="2" id="KW-0963">Cytoplasm</keyword>
<dbReference type="Proteomes" id="UP000245946">
    <property type="component" value="Unassembled WGS sequence"/>
</dbReference>
<dbReference type="GO" id="GO:0048306">
    <property type="term" value="F:calcium-dependent protein binding"/>
    <property type="evidence" value="ECO:0007669"/>
    <property type="project" value="UniProtKB-ARBA"/>
</dbReference>
<dbReference type="PROSITE" id="PS00018">
    <property type="entry name" value="EF_HAND_1"/>
    <property type="match status" value="2"/>
</dbReference>
<dbReference type="PROSITE" id="PS50222">
    <property type="entry name" value="EF_HAND_2"/>
    <property type="match status" value="2"/>
</dbReference>
<dbReference type="InterPro" id="IPR011992">
    <property type="entry name" value="EF-hand-dom_pair"/>
</dbReference>
<evidence type="ECO:0000256" key="6">
    <source>
        <dbReference type="SAM" id="MobiDB-lite"/>
    </source>
</evidence>
<name>A0A316ZKA6_9BASI</name>
<keyword evidence="5" id="KW-0106">Calcium</keyword>
<comment type="subcellular location">
    <subcellularLocation>
        <location evidence="1">Cytoplasm</location>
    </subcellularLocation>
</comment>
<evidence type="ECO:0000256" key="5">
    <source>
        <dbReference type="ARBA" id="ARBA00022837"/>
    </source>
</evidence>
<evidence type="ECO:0000256" key="1">
    <source>
        <dbReference type="ARBA" id="ARBA00004496"/>
    </source>
</evidence>
<organism evidence="8 9">
    <name type="scientific">Tilletiopsis washingtonensis</name>
    <dbReference type="NCBI Taxonomy" id="58919"/>
    <lineage>
        <taxon>Eukaryota</taxon>
        <taxon>Fungi</taxon>
        <taxon>Dikarya</taxon>
        <taxon>Basidiomycota</taxon>
        <taxon>Ustilaginomycotina</taxon>
        <taxon>Exobasidiomycetes</taxon>
        <taxon>Entylomatales</taxon>
        <taxon>Entylomatales incertae sedis</taxon>
        <taxon>Tilletiopsis</taxon>
    </lineage>
</organism>
<dbReference type="PANTHER" id="PTHR46212">
    <property type="entry name" value="PEFLIN"/>
    <property type="match status" value="1"/>
</dbReference>